<dbReference type="OrthoDB" id="6132182at2759"/>
<keyword evidence="6" id="KW-1185">Reference proteome</keyword>
<dbReference type="Proteomes" id="UP000245609">
    <property type="component" value="Unassembled WGS sequence"/>
</dbReference>
<evidence type="ECO:0000256" key="2">
    <source>
        <dbReference type="ARBA" id="ARBA00023008"/>
    </source>
</evidence>
<dbReference type="EMBL" id="MBFS01000461">
    <property type="protein sequence ID" value="PVV02444.1"/>
    <property type="molecule type" value="Genomic_DNA"/>
</dbReference>
<feature type="domain" description="Tyrosinase copper-binding" evidence="4">
    <location>
        <begin position="59"/>
        <end position="235"/>
    </location>
</feature>
<proteinExistence type="predicted"/>
<dbReference type="InterPro" id="IPR002227">
    <property type="entry name" value="Tyrosinase_Cu-bd"/>
</dbReference>
<evidence type="ECO:0000313" key="5">
    <source>
        <dbReference type="EMBL" id="PVV02444.1"/>
    </source>
</evidence>
<keyword evidence="1" id="KW-0479">Metal-binding</keyword>
<dbReference type="PRINTS" id="PR00092">
    <property type="entry name" value="TYROSINASE"/>
</dbReference>
<name>A0A2T9ZCW7_9FUNG</name>
<dbReference type="STRING" id="133381.A0A2T9ZCW7"/>
<dbReference type="SUPFAM" id="SSF48056">
    <property type="entry name" value="Di-copper centre-containing domain"/>
    <property type="match status" value="1"/>
</dbReference>
<protein>
    <recommendedName>
        <fullName evidence="4">Tyrosinase copper-binding domain-containing protein</fullName>
    </recommendedName>
</protein>
<reference evidence="5 6" key="1">
    <citation type="journal article" date="2018" name="MBio">
        <title>Comparative Genomics Reveals the Core Gene Toolbox for the Fungus-Insect Symbiosis.</title>
        <authorList>
            <person name="Wang Y."/>
            <person name="Stata M."/>
            <person name="Wang W."/>
            <person name="Stajich J.E."/>
            <person name="White M.M."/>
            <person name="Moncalvo J.M."/>
        </authorList>
    </citation>
    <scope>NUCLEOTIDE SEQUENCE [LARGE SCALE GENOMIC DNA]</scope>
    <source>
        <strain evidence="5 6">SC-DP-2</strain>
    </source>
</reference>
<evidence type="ECO:0000313" key="6">
    <source>
        <dbReference type="Proteomes" id="UP000245609"/>
    </source>
</evidence>
<dbReference type="PANTHER" id="PTHR11474">
    <property type="entry name" value="TYROSINASE FAMILY MEMBER"/>
    <property type="match status" value="1"/>
</dbReference>
<dbReference type="Pfam" id="PF00264">
    <property type="entry name" value="Tyrosinase"/>
    <property type="match status" value="1"/>
</dbReference>
<organism evidence="5 6">
    <name type="scientific">Smittium megazygosporum</name>
    <dbReference type="NCBI Taxonomy" id="133381"/>
    <lineage>
        <taxon>Eukaryota</taxon>
        <taxon>Fungi</taxon>
        <taxon>Fungi incertae sedis</taxon>
        <taxon>Zoopagomycota</taxon>
        <taxon>Kickxellomycotina</taxon>
        <taxon>Harpellomycetes</taxon>
        <taxon>Harpellales</taxon>
        <taxon>Legeriomycetaceae</taxon>
        <taxon>Smittium</taxon>
    </lineage>
</organism>
<feature type="chain" id="PRO_5015679828" description="Tyrosinase copper-binding domain-containing protein" evidence="3">
    <location>
        <begin position="20"/>
        <end position="528"/>
    </location>
</feature>
<evidence type="ECO:0000259" key="4">
    <source>
        <dbReference type="Pfam" id="PF00264"/>
    </source>
</evidence>
<evidence type="ECO:0000256" key="3">
    <source>
        <dbReference type="SAM" id="SignalP"/>
    </source>
</evidence>
<evidence type="ECO:0000256" key="1">
    <source>
        <dbReference type="ARBA" id="ARBA00022723"/>
    </source>
</evidence>
<dbReference type="InterPro" id="IPR008922">
    <property type="entry name" value="Di-copper_centre_dom_sf"/>
</dbReference>
<dbReference type="AlphaFoldDB" id="A0A2T9ZCW7"/>
<keyword evidence="2" id="KW-0186">Copper</keyword>
<dbReference type="GO" id="GO:0016491">
    <property type="term" value="F:oxidoreductase activity"/>
    <property type="evidence" value="ECO:0007669"/>
    <property type="project" value="InterPro"/>
</dbReference>
<gene>
    <name evidence="5" type="ORF">BB560_003105</name>
</gene>
<accession>A0A2T9ZCW7</accession>
<dbReference type="InterPro" id="IPR050316">
    <property type="entry name" value="Tyrosinase/Hemocyanin"/>
</dbReference>
<sequence>MHLRIGFLLIFCLLYFAYGQSLPACAGQRIIRSEIRSLSESERTKFFSVVTKAHKIGWFDWFSFVHNTYAGTIHGCSIFLPWHRKFIREFEHMLRNYDPDLALPYYDAAIDGDDPASSVFFKPEYIGGDGVGENRCVMDGPLAGANVGVPNERCLQRMFDGGPGHLNPWQTPESVTSDIQIAVDFSDFANRIETGLHAYVHVGIGGDLFTNYSPNDIAFFLHHSNLDRIWWKWQNTNAKNLQDYGGKNIDETPAKITDKMDFYGTLVSDVLLLGYGDMCYGYTDLQELNPGVGKRDGSKGSGRPAPLASVDKKKSAKFRSINLEKQGLSTNPGDVETVLKVPDMSLVQALSDETLNKFFPKLASGEAQEQLIEMPTAVGNRSLTFAKAADSKNSQKSSFRSLAPPLSEIGVDKADPDAVKSAFALSLKKKASKKFSKRGFPSSGGRVVKRGNVMPIMEERDSRYHPRFDNLVSIRQDANKPKMAPPKRLPPEYLKMMFVDPVFAEKYYQEKLELYNALNKEGYVSPYL</sequence>
<dbReference type="PANTHER" id="PTHR11474:SF126">
    <property type="entry name" value="TYROSINASE-LIKE PROTEIN TYR-1-RELATED"/>
    <property type="match status" value="1"/>
</dbReference>
<keyword evidence="3" id="KW-0732">Signal</keyword>
<dbReference type="GO" id="GO:0046872">
    <property type="term" value="F:metal ion binding"/>
    <property type="evidence" value="ECO:0007669"/>
    <property type="project" value="UniProtKB-KW"/>
</dbReference>
<dbReference type="Gene3D" id="1.10.1280.10">
    <property type="entry name" value="Di-copper center containing domain from catechol oxidase"/>
    <property type="match status" value="1"/>
</dbReference>
<feature type="signal peptide" evidence="3">
    <location>
        <begin position="1"/>
        <end position="19"/>
    </location>
</feature>
<comment type="caution">
    <text evidence="5">The sequence shown here is derived from an EMBL/GenBank/DDBJ whole genome shotgun (WGS) entry which is preliminary data.</text>
</comment>